<name>A0AAE0TNN5_9PEZI</name>
<sequence>MGQPNLPADLEGRVKAFDAMLIAMSQQLPPTNPGISTEDVAVNDNVTVRLYHPPGADGKKLPLTVFAHGGGWIAGNLDTEDHICRVVCGEVNCIVMSVAYRLVPATSFPTPIDDVAAAFDYAHQNTSDLGACGVYLWGGSAGGALVLAVAYQLRRKNRISDLAGLVLMAPMFLHPDACPEKYKHLHRSWTELSGPIPLVTADDCMKSYHGFGLAPPYEGDDERRNWFPLTIGPEALKGMPRTYIINCEIECMRDDGTVAEAQMIDAGMDVKRVVLPGLPHYFWSFPLEKAGLRFRDTLVKGVKWMLELQS</sequence>
<reference evidence="3" key="1">
    <citation type="submission" date="2023-07" db="EMBL/GenBank/DDBJ databases">
        <title>Black Yeasts Isolated from many extreme environments.</title>
        <authorList>
            <person name="Coleine C."/>
            <person name="Stajich J.E."/>
            <person name="Selbmann L."/>
        </authorList>
    </citation>
    <scope>NUCLEOTIDE SEQUENCE</scope>
    <source>
        <strain evidence="3">CCFEE 5485</strain>
    </source>
</reference>
<organism evidence="3 4">
    <name type="scientific">Recurvomyces mirabilis</name>
    <dbReference type="NCBI Taxonomy" id="574656"/>
    <lineage>
        <taxon>Eukaryota</taxon>
        <taxon>Fungi</taxon>
        <taxon>Dikarya</taxon>
        <taxon>Ascomycota</taxon>
        <taxon>Pezizomycotina</taxon>
        <taxon>Dothideomycetes</taxon>
        <taxon>Dothideomycetidae</taxon>
        <taxon>Mycosphaerellales</taxon>
        <taxon>Teratosphaeriaceae</taxon>
        <taxon>Recurvomyces</taxon>
    </lineage>
</organism>
<dbReference type="Gene3D" id="3.40.50.1820">
    <property type="entry name" value="alpha/beta hydrolase"/>
    <property type="match status" value="1"/>
</dbReference>
<dbReference type="AlphaFoldDB" id="A0AAE0TNN5"/>
<dbReference type="EMBL" id="JAUTXT010000050">
    <property type="protein sequence ID" value="KAK3670813.1"/>
    <property type="molecule type" value="Genomic_DNA"/>
</dbReference>
<dbReference type="InterPro" id="IPR050300">
    <property type="entry name" value="GDXG_lipolytic_enzyme"/>
</dbReference>
<dbReference type="InterPro" id="IPR029058">
    <property type="entry name" value="AB_hydrolase_fold"/>
</dbReference>
<keyword evidence="4" id="KW-1185">Reference proteome</keyword>
<keyword evidence="1" id="KW-0378">Hydrolase</keyword>
<evidence type="ECO:0000256" key="1">
    <source>
        <dbReference type="ARBA" id="ARBA00022801"/>
    </source>
</evidence>
<dbReference type="InterPro" id="IPR013094">
    <property type="entry name" value="AB_hydrolase_3"/>
</dbReference>
<dbReference type="Proteomes" id="UP001274830">
    <property type="component" value="Unassembled WGS sequence"/>
</dbReference>
<evidence type="ECO:0000313" key="3">
    <source>
        <dbReference type="EMBL" id="KAK3670813.1"/>
    </source>
</evidence>
<feature type="domain" description="Alpha/beta hydrolase fold-3" evidence="2">
    <location>
        <begin position="65"/>
        <end position="283"/>
    </location>
</feature>
<evidence type="ECO:0000259" key="2">
    <source>
        <dbReference type="Pfam" id="PF07859"/>
    </source>
</evidence>
<gene>
    <name evidence="3" type="ORF">LTR78_009257</name>
</gene>
<protein>
    <recommendedName>
        <fullName evidence="2">Alpha/beta hydrolase fold-3 domain-containing protein</fullName>
    </recommendedName>
</protein>
<dbReference type="SUPFAM" id="SSF53474">
    <property type="entry name" value="alpha/beta-Hydrolases"/>
    <property type="match status" value="1"/>
</dbReference>
<accession>A0AAE0TNN5</accession>
<dbReference type="GO" id="GO:0016787">
    <property type="term" value="F:hydrolase activity"/>
    <property type="evidence" value="ECO:0007669"/>
    <property type="project" value="UniProtKB-KW"/>
</dbReference>
<dbReference type="PANTHER" id="PTHR48081:SF8">
    <property type="entry name" value="ALPHA_BETA HYDROLASE FOLD-3 DOMAIN-CONTAINING PROTEIN-RELATED"/>
    <property type="match status" value="1"/>
</dbReference>
<proteinExistence type="predicted"/>
<dbReference type="Pfam" id="PF07859">
    <property type="entry name" value="Abhydrolase_3"/>
    <property type="match status" value="1"/>
</dbReference>
<evidence type="ECO:0000313" key="4">
    <source>
        <dbReference type="Proteomes" id="UP001274830"/>
    </source>
</evidence>
<comment type="caution">
    <text evidence="3">The sequence shown here is derived from an EMBL/GenBank/DDBJ whole genome shotgun (WGS) entry which is preliminary data.</text>
</comment>
<dbReference type="PANTHER" id="PTHR48081">
    <property type="entry name" value="AB HYDROLASE SUPERFAMILY PROTEIN C4A8.06C"/>
    <property type="match status" value="1"/>
</dbReference>